<proteinExistence type="predicted"/>
<protein>
    <submittedName>
        <fullName evidence="1">Uncharacterized protein</fullName>
    </submittedName>
</protein>
<gene>
    <name evidence="1" type="ORF">Tci_893013</name>
    <name evidence="2" type="ORF">Tci_893074</name>
</gene>
<dbReference type="EMBL" id="BKCJ011327304">
    <property type="protein sequence ID" value="GFD21105.1"/>
    <property type="molecule type" value="Genomic_DNA"/>
</dbReference>
<dbReference type="EMBL" id="BKCJ011326936">
    <property type="protein sequence ID" value="GFD21044.1"/>
    <property type="molecule type" value="Genomic_DNA"/>
</dbReference>
<evidence type="ECO:0000313" key="2">
    <source>
        <dbReference type="EMBL" id="GFD21105.1"/>
    </source>
</evidence>
<reference evidence="1" key="1">
    <citation type="journal article" date="2019" name="Sci. Rep.">
        <title>Draft genome of Tanacetum cinerariifolium, the natural source of mosquito coil.</title>
        <authorList>
            <person name="Yamashiro T."/>
            <person name="Shiraishi A."/>
            <person name="Satake H."/>
            <person name="Nakayama K."/>
        </authorList>
    </citation>
    <scope>NUCLEOTIDE SEQUENCE</scope>
</reference>
<accession>A0A699UMX8</accession>
<organism evidence="1">
    <name type="scientific">Tanacetum cinerariifolium</name>
    <name type="common">Dalmatian daisy</name>
    <name type="synonym">Chrysanthemum cinerariifolium</name>
    <dbReference type="NCBI Taxonomy" id="118510"/>
    <lineage>
        <taxon>Eukaryota</taxon>
        <taxon>Viridiplantae</taxon>
        <taxon>Streptophyta</taxon>
        <taxon>Embryophyta</taxon>
        <taxon>Tracheophyta</taxon>
        <taxon>Spermatophyta</taxon>
        <taxon>Magnoliopsida</taxon>
        <taxon>eudicotyledons</taxon>
        <taxon>Gunneridae</taxon>
        <taxon>Pentapetalae</taxon>
        <taxon>asterids</taxon>
        <taxon>campanulids</taxon>
        <taxon>Asterales</taxon>
        <taxon>Asteraceae</taxon>
        <taxon>Asteroideae</taxon>
        <taxon>Anthemideae</taxon>
        <taxon>Anthemidinae</taxon>
        <taxon>Tanacetum</taxon>
    </lineage>
</organism>
<evidence type="ECO:0000313" key="1">
    <source>
        <dbReference type="EMBL" id="GFD21044.1"/>
    </source>
</evidence>
<feature type="non-terminal residue" evidence="1">
    <location>
        <position position="1"/>
    </location>
</feature>
<name>A0A699UMX8_TANCI</name>
<dbReference type="AlphaFoldDB" id="A0A699UMX8"/>
<sequence>ANVTGKPSEKKLNIHTLFTPGGNRIDVVVPVESIRAISDRFANTTYGFFLGKRVAYPVVANYVMNT</sequence>
<comment type="caution">
    <text evidence="1">The sequence shown here is derived from an EMBL/GenBank/DDBJ whole genome shotgun (WGS) entry which is preliminary data.</text>
</comment>